<dbReference type="InterPro" id="IPR002671">
    <property type="entry name" value="Ribosomal_eL22"/>
</dbReference>
<dbReference type="GO" id="GO:0002181">
    <property type="term" value="P:cytoplasmic translation"/>
    <property type="evidence" value="ECO:0007669"/>
    <property type="project" value="TreeGrafter"/>
</dbReference>
<evidence type="ECO:0000256" key="5">
    <source>
        <dbReference type="ARBA" id="ARBA00041214"/>
    </source>
</evidence>
<dbReference type="FunFam" id="3.30.1360.210:FF:000002">
    <property type="entry name" value="60S ribosomal protein L22-2"/>
    <property type="match status" value="1"/>
</dbReference>
<keyword evidence="2 6" id="KW-0689">Ribosomal protein</keyword>
<organism evidence="6 7">
    <name type="scientific">Pisum sativum</name>
    <name type="common">Garden pea</name>
    <name type="synonym">Lathyrus oleraceus</name>
    <dbReference type="NCBI Taxonomy" id="3888"/>
    <lineage>
        <taxon>Eukaryota</taxon>
        <taxon>Viridiplantae</taxon>
        <taxon>Streptophyta</taxon>
        <taxon>Embryophyta</taxon>
        <taxon>Tracheophyta</taxon>
        <taxon>Spermatophyta</taxon>
        <taxon>Magnoliopsida</taxon>
        <taxon>eudicotyledons</taxon>
        <taxon>Gunneridae</taxon>
        <taxon>Pentapetalae</taxon>
        <taxon>rosids</taxon>
        <taxon>fabids</taxon>
        <taxon>Fabales</taxon>
        <taxon>Fabaceae</taxon>
        <taxon>Papilionoideae</taxon>
        <taxon>50 kb inversion clade</taxon>
        <taxon>NPAAA clade</taxon>
        <taxon>Hologalegina</taxon>
        <taxon>IRL clade</taxon>
        <taxon>Fabeae</taxon>
        <taxon>Lathyrus</taxon>
    </lineage>
</organism>
<protein>
    <recommendedName>
        <fullName evidence="4">Large ribosomal subunit protein eL22</fullName>
    </recommendedName>
    <alternativeName>
        <fullName evidence="5">60S ribosomal protein L22</fullName>
    </alternativeName>
</protein>
<evidence type="ECO:0000256" key="3">
    <source>
        <dbReference type="ARBA" id="ARBA00023274"/>
    </source>
</evidence>
<proteinExistence type="inferred from homology"/>
<dbReference type="Gramene" id="Psat03G0131900-T1">
    <property type="protein sequence ID" value="KAI5425468.1"/>
    <property type="gene ID" value="KIW84_031319"/>
</dbReference>
<dbReference type="PANTHER" id="PTHR10064">
    <property type="entry name" value="60S RIBOSOMAL PROTEIN L22"/>
    <property type="match status" value="1"/>
</dbReference>
<dbReference type="GO" id="GO:0003723">
    <property type="term" value="F:RNA binding"/>
    <property type="evidence" value="ECO:0007669"/>
    <property type="project" value="TreeGrafter"/>
</dbReference>
<dbReference type="GO" id="GO:0003735">
    <property type="term" value="F:structural constituent of ribosome"/>
    <property type="evidence" value="ECO:0007669"/>
    <property type="project" value="InterPro"/>
</dbReference>
<evidence type="ECO:0000313" key="6">
    <source>
        <dbReference type="EMBL" id="KAI5425468.1"/>
    </source>
</evidence>
<comment type="caution">
    <text evidence="6">The sequence shown here is derived from an EMBL/GenBank/DDBJ whole genome shotgun (WGS) entry which is preliminary data.</text>
</comment>
<dbReference type="Proteomes" id="UP001058974">
    <property type="component" value="Chromosome 3"/>
</dbReference>
<gene>
    <name evidence="6" type="ORF">KIW84_031319</name>
</gene>
<accession>A0A9D5AXA8</accession>
<dbReference type="PANTHER" id="PTHR10064:SF0">
    <property type="entry name" value="FI24544P1-RELATED"/>
    <property type="match status" value="1"/>
</dbReference>
<reference evidence="6 7" key="1">
    <citation type="journal article" date="2022" name="Nat. Genet.">
        <title>Improved pea reference genome and pan-genome highlight genomic features and evolutionary characteristics.</title>
        <authorList>
            <person name="Yang T."/>
            <person name="Liu R."/>
            <person name="Luo Y."/>
            <person name="Hu S."/>
            <person name="Wang D."/>
            <person name="Wang C."/>
            <person name="Pandey M.K."/>
            <person name="Ge S."/>
            <person name="Xu Q."/>
            <person name="Li N."/>
            <person name="Li G."/>
            <person name="Huang Y."/>
            <person name="Saxena R.K."/>
            <person name="Ji Y."/>
            <person name="Li M."/>
            <person name="Yan X."/>
            <person name="He Y."/>
            <person name="Liu Y."/>
            <person name="Wang X."/>
            <person name="Xiang C."/>
            <person name="Varshney R.K."/>
            <person name="Ding H."/>
            <person name="Gao S."/>
            <person name="Zong X."/>
        </authorList>
    </citation>
    <scope>NUCLEOTIDE SEQUENCE [LARGE SCALE GENOMIC DNA]</scope>
    <source>
        <strain evidence="6 7">cv. Zhongwan 6</strain>
    </source>
</reference>
<name>A0A9D5AXA8_PEA</name>
<keyword evidence="3" id="KW-0687">Ribonucleoprotein</keyword>
<keyword evidence="7" id="KW-1185">Reference proteome</keyword>
<dbReference type="GO" id="GO:0005840">
    <property type="term" value="C:ribosome"/>
    <property type="evidence" value="ECO:0007669"/>
    <property type="project" value="UniProtKB-KW"/>
</dbReference>
<dbReference type="GO" id="GO:1990904">
    <property type="term" value="C:ribonucleoprotein complex"/>
    <property type="evidence" value="ECO:0007669"/>
    <property type="project" value="UniProtKB-KW"/>
</dbReference>
<dbReference type="AlphaFoldDB" id="A0A9D5AXA8"/>
<evidence type="ECO:0000256" key="1">
    <source>
        <dbReference type="ARBA" id="ARBA00007817"/>
    </source>
</evidence>
<evidence type="ECO:0000256" key="2">
    <source>
        <dbReference type="ARBA" id="ARBA00022980"/>
    </source>
</evidence>
<dbReference type="EMBL" id="JAMSHJ010000003">
    <property type="protein sequence ID" value="KAI5425468.1"/>
    <property type="molecule type" value="Genomic_DNA"/>
</dbReference>
<dbReference type="InterPro" id="IPR038526">
    <property type="entry name" value="Ribosomal_eL22_sf"/>
</dbReference>
<evidence type="ECO:0000256" key="4">
    <source>
        <dbReference type="ARBA" id="ARBA00040613"/>
    </source>
</evidence>
<comment type="similarity">
    <text evidence="1">Belongs to the eukaryotic ribosomal protein eL22 family.</text>
</comment>
<sequence length="79" mass="8638">MGRVDTAGSKGKKKGSITFTIDCDKPVEDKIMDIASLEKFLQERIKVGGKVGTLGDIVTVSREKSKINVTSDSNFSKRF</sequence>
<evidence type="ECO:0000313" key="7">
    <source>
        <dbReference type="Proteomes" id="UP001058974"/>
    </source>
</evidence>
<dbReference type="Gene3D" id="3.30.1360.210">
    <property type="match status" value="1"/>
</dbReference>
<dbReference type="Pfam" id="PF01776">
    <property type="entry name" value="Ribosomal_L22e"/>
    <property type="match status" value="1"/>
</dbReference>